<evidence type="ECO:0000259" key="2">
    <source>
        <dbReference type="SMART" id="SM00198"/>
    </source>
</evidence>
<dbReference type="Gene3D" id="3.40.33.10">
    <property type="entry name" value="CAP"/>
    <property type="match status" value="2"/>
</dbReference>
<keyword evidence="1" id="KW-0732">Signal</keyword>
<dbReference type="InterPro" id="IPR001283">
    <property type="entry name" value="CRISP-related"/>
</dbReference>
<feature type="chain" id="PRO_5037148987" evidence="1">
    <location>
        <begin position="22"/>
        <end position="227"/>
    </location>
</feature>
<dbReference type="CDD" id="cd05380">
    <property type="entry name" value="CAP_euk"/>
    <property type="match status" value="2"/>
</dbReference>
<dbReference type="PANTHER" id="PTHR10334">
    <property type="entry name" value="CYSTEINE-RICH SECRETORY PROTEIN-RELATED"/>
    <property type="match status" value="1"/>
</dbReference>
<keyword evidence="3" id="KW-1185">Reference proteome</keyword>
<dbReference type="WBParaSite" id="scf7180000416267.g213">
    <property type="protein sequence ID" value="scf7180000416267.g213"/>
    <property type="gene ID" value="scf7180000416267.g213"/>
</dbReference>
<reference evidence="4" key="1">
    <citation type="submission" date="2022-11" db="UniProtKB">
        <authorList>
            <consortium name="WormBaseParasite"/>
        </authorList>
    </citation>
    <scope>IDENTIFICATION</scope>
</reference>
<dbReference type="SMART" id="SM00198">
    <property type="entry name" value="SCP"/>
    <property type="match status" value="1"/>
</dbReference>
<dbReference type="AlphaFoldDB" id="A0A915NFH2"/>
<dbReference type="Proteomes" id="UP000887560">
    <property type="component" value="Unplaced"/>
</dbReference>
<evidence type="ECO:0000313" key="3">
    <source>
        <dbReference type="Proteomes" id="UP000887560"/>
    </source>
</evidence>
<feature type="signal peptide" evidence="1">
    <location>
        <begin position="1"/>
        <end position="21"/>
    </location>
</feature>
<dbReference type="InterPro" id="IPR035940">
    <property type="entry name" value="CAP_sf"/>
</dbReference>
<dbReference type="InterPro" id="IPR014044">
    <property type="entry name" value="CAP_dom"/>
</dbReference>
<protein>
    <submittedName>
        <fullName evidence="4">SCP domain-containing protein</fullName>
    </submittedName>
</protein>
<feature type="domain" description="SCP" evidence="2">
    <location>
        <begin position="106"/>
        <end position="224"/>
    </location>
</feature>
<evidence type="ECO:0000313" key="4">
    <source>
        <dbReference type="WBParaSite" id="scf7180000416267.g213"/>
    </source>
</evidence>
<sequence length="227" mass="24654">MCRNLILLFVTVLIIQTEINALTLDEQNAVLACHNNFRASLANGKEQNKTGMLPSGMNIKKLTYSKTVEASATNWANKCTQSHTPSNQRKYGENLAMDEINALTLDEQNAILDCHNNFRASLANGKEQNKTGMMPQGMNIKKLTYSKTVETSATLWANNCSMSHTPGNQRKYGENLAMNSDPNMATKAALLEACKACGNYLGQVIYKKGKPCSGCGSTGCASNGLCN</sequence>
<dbReference type="Pfam" id="PF00188">
    <property type="entry name" value="CAP"/>
    <property type="match status" value="2"/>
</dbReference>
<evidence type="ECO:0000256" key="1">
    <source>
        <dbReference type="SAM" id="SignalP"/>
    </source>
</evidence>
<organism evidence="3 4">
    <name type="scientific">Meloidogyne floridensis</name>
    <dbReference type="NCBI Taxonomy" id="298350"/>
    <lineage>
        <taxon>Eukaryota</taxon>
        <taxon>Metazoa</taxon>
        <taxon>Ecdysozoa</taxon>
        <taxon>Nematoda</taxon>
        <taxon>Chromadorea</taxon>
        <taxon>Rhabditida</taxon>
        <taxon>Tylenchina</taxon>
        <taxon>Tylenchomorpha</taxon>
        <taxon>Tylenchoidea</taxon>
        <taxon>Meloidogynidae</taxon>
        <taxon>Meloidogyninae</taxon>
        <taxon>Meloidogyne</taxon>
    </lineage>
</organism>
<proteinExistence type="predicted"/>
<dbReference type="SUPFAM" id="SSF55797">
    <property type="entry name" value="PR-1-like"/>
    <property type="match status" value="2"/>
</dbReference>
<name>A0A915NFH2_9BILA</name>
<accession>A0A915NFH2</accession>